<evidence type="ECO:0000313" key="3">
    <source>
        <dbReference type="Proteomes" id="UP000694417"/>
    </source>
</evidence>
<dbReference type="AlphaFoldDB" id="A0A8D2H2P8"/>
<evidence type="ECO:0000256" key="1">
    <source>
        <dbReference type="SAM" id="MobiDB-lite"/>
    </source>
</evidence>
<protein>
    <submittedName>
        <fullName evidence="2">Uncharacterized protein</fullName>
    </submittedName>
</protein>
<organism evidence="2 3">
    <name type="scientific">Urocitellus parryii</name>
    <name type="common">Arctic ground squirrel</name>
    <name type="synonym">Spermophilus parryii</name>
    <dbReference type="NCBI Taxonomy" id="9999"/>
    <lineage>
        <taxon>Eukaryota</taxon>
        <taxon>Metazoa</taxon>
        <taxon>Chordata</taxon>
        <taxon>Craniata</taxon>
        <taxon>Vertebrata</taxon>
        <taxon>Euteleostomi</taxon>
        <taxon>Mammalia</taxon>
        <taxon>Eutheria</taxon>
        <taxon>Euarchontoglires</taxon>
        <taxon>Glires</taxon>
        <taxon>Rodentia</taxon>
        <taxon>Sciuromorpha</taxon>
        <taxon>Sciuridae</taxon>
        <taxon>Xerinae</taxon>
        <taxon>Marmotini</taxon>
        <taxon>Urocitellus</taxon>
    </lineage>
</organism>
<feature type="compositionally biased region" description="Gly residues" evidence="1">
    <location>
        <begin position="70"/>
        <end position="80"/>
    </location>
</feature>
<proteinExistence type="predicted"/>
<dbReference type="Ensembl" id="ENSUPAT00010011829.1">
    <property type="protein sequence ID" value="ENSUPAP00010010281.1"/>
    <property type="gene ID" value="ENSUPAG00010008329.1"/>
</dbReference>
<accession>A0A8D2H2P8</accession>
<keyword evidence="3" id="KW-1185">Reference proteome</keyword>
<feature type="region of interest" description="Disordered" evidence="1">
    <location>
        <begin position="70"/>
        <end position="113"/>
    </location>
</feature>
<feature type="compositionally biased region" description="Low complexity" evidence="1">
    <location>
        <begin position="91"/>
        <end position="103"/>
    </location>
</feature>
<reference evidence="2" key="2">
    <citation type="submission" date="2025-09" db="UniProtKB">
        <authorList>
            <consortium name="Ensembl"/>
        </authorList>
    </citation>
    <scope>IDENTIFICATION</scope>
</reference>
<dbReference type="GeneTree" id="ENSGT00860000135639"/>
<name>A0A8D2H2P8_UROPR</name>
<reference evidence="2" key="1">
    <citation type="submission" date="2025-08" db="UniProtKB">
        <authorList>
            <consortium name="Ensembl"/>
        </authorList>
    </citation>
    <scope>IDENTIFICATION</scope>
</reference>
<sequence>APSRQQVEPFPRGHLSPRWNCHAHTCIHIVGPPTGLAAASCWGAACPGIEHVVDRALHLTVINGLGALGGAGEGREGQMGQGSKESLGTTSPSALSPASPGRPAEGKTNSSSPVQVSLPIDNLLIFGLDHSPWGGWGGGGHLVHYRVFSSTLGLHARCQ</sequence>
<evidence type="ECO:0000313" key="2">
    <source>
        <dbReference type="Ensembl" id="ENSUPAP00010010281.1"/>
    </source>
</evidence>
<dbReference type="Proteomes" id="UP000694417">
    <property type="component" value="Unplaced"/>
</dbReference>